<evidence type="ECO:0000313" key="2">
    <source>
        <dbReference type="Proteomes" id="UP000276133"/>
    </source>
</evidence>
<dbReference type="EMBL" id="REGN01001194">
    <property type="protein sequence ID" value="RNA36373.1"/>
    <property type="molecule type" value="Genomic_DNA"/>
</dbReference>
<evidence type="ECO:0000313" key="1">
    <source>
        <dbReference type="EMBL" id="RNA36373.1"/>
    </source>
</evidence>
<dbReference type="AlphaFoldDB" id="A0A3M7SKR7"/>
<gene>
    <name evidence="1" type="ORF">BpHYR1_018092</name>
</gene>
<comment type="caution">
    <text evidence="1">The sequence shown here is derived from an EMBL/GenBank/DDBJ whole genome shotgun (WGS) entry which is preliminary data.</text>
</comment>
<name>A0A3M7SKR7_BRAPC</name>
<organism evidence="1 2">
    <name type="scientific">Brachionus plicatilis</name>
    <name type="common">Marine rotifer</name>
    <name type="synonym">Brachionus muelleri</name>
    <dbReference type="NCBI Taxonomy" id="10195"/>
    <lineage>
        <taxon>Eukaryota</taxon>
        <taxon>Metazoa</taxon>
        <taxon>Spiralia</taxon>
        <taxon>Gnathifera</taxon>
        <taxon>Rotifera</taxon>
        <taxon>Eurotatoria</taxon>
        <taxon>Monogononta</taxon>
        <taxon>Pseudotrocha</taxon>
        <taxon>Ploima</taxon>
        <taxon>Brachionidae</taxon>
        <taxon>Brachionus</taxon>
    </lineage>
</organism>
<reference evidence="1 2" key="1">
    <citation type="journal article" date="2018" name="Sci. Rep.">
        <title>Genomic signatures of local adaptation to the degree of environmental predictability in rotifers.</title>
        <authorList>
            <person name="Franch-Gras L."/>
            <person name="Hahn C."/>
            <person name="Garcia-Roger E.M."/>
            <person name="Carmona M.J."/>
            <person name="Serra M."/>
            <person name="Gomez A."/>
        </authorList>
    </citation>
    <scope>NUCLEOTIDE SEQUENCE [LARGE SCALE GENOMIC DNA]</scope>
    <source>
        <strain evidence="1">HYR1</strain>
    </source>
</reference>
<protein>
    <submittedName>
        <fullName evidence="1">Uncharacterized protein</fullName>
    </submittedName>
</protein>
<accession>A0A3M7SKR7</accession>
<dbReference type="Proteomes" id="UP000276133">
    <property type="component" value="Unassembled WGS sequence"/>
</dbReference>
<sequence length="90" mass="10251">MNKNSKRLIVGSGSLESKKCLKYGYLKFVQNILTHSTTTLPNDHSSRKTDIPFDLPEWFNGLAIKHASELHGKHFPGLPTFPYRADYVFV</sequence>
<keyword evidence="2" id="KW-1185">Reference proteome</keyword>
<proteinExistence type="predicted"/>